<dbReference type="Proteomes" id="UP000706124">
    <property type="component" value="Unassembled WGS sequence"/>
</dbReference>
<proteinExistence type="predicted"/>
<evidence type="ECO:0000313" key="1">
    <source>
        <dbReference type="EMBL" id="KAG5928683.1"/>
    </source>
</evidence>
<organism evidence="1 2">
    <name type="scientific">Claviceps pazoutovae</name>
    <dbReference type="NCBI Taxonomy" id="1649127"/>
    <lineage>
        <taxon>Eukaryota</taxon>
        <taxon>Fungi</taxon>
        <taxon>Dikarya</taxon>
        <taxon>Ascomycota</taxon>
        <taxon>Pezizomycotina</taxon>
        <taxon>Sordariomycetes</taxon>
        <taxon>Hypocreomycetidae</taxon>
        <taxon>Hypocreales</taxon>
        <taxon>Clavicipitaceae</taxon>
        <taxon>Claviceps</taxon>
    </lineage>
</organism>
<evidence type="ECO:0000313" key="2">
    <source>
        <dbReference type="Proteomes" id="UP000706124"/>
    </source>
</evidence>
<reference evidence="1 2" key="1">
    <citation type="journal article" date="2020" name="bioRxiv">
        <title>Whole genome comparisons of ergot fungi reveals the divergence and evolution of species within the genus Claviceps are the result of varying mechanisms driving genome evolution and host range expansion.</title>
        <authorList>
            <person name="Wyka S.A."/>
            <person name="Mondo S.J."/>
            <person name="Liu M."/>
            <person name="Dettman J."/>
            <person name="Nalam V."/>
            <person name="Broders K.D."/>
        </authorList>
    </citation>
    <scope>NUCLEOTIDE SEQUENCE [LARGE SCALE GENOMIC DNA]</scope>
    <source>
        <strain evidence="1 2">CCC 1485</strain>
    </source>
</reference>
<dbReference type="EMBL" id="SRPO01000895">
    <property type="protein sequence ID" value="KAG5928683.1"/>
    <property type="molecule type" value="Genomic_DNA"/>
</dbReference>
<keyword evidence="2" id="KW-1185">Reference proteome</keyword>
<name>A0A9P7M346_9HYPO</name>
<accession>A0A9P7M346</accession>
<dbReference type="AlphaFoldDB" id="A0A9P7M346"/>
<sequence>MAEFTTPGETDRVLELLRCVDLEYPDGELLEFFLLDSIEPLQTARYILGRCSADGDGLDLATLLSDWKRLISVCV</sequence>
<gene>
    <name evidence="1" type="ORF">E4U60_007633</name>
</gene>
<protein>
    <submittedName>
        <fullName evidence="1">Uncharacterized protein</fullName>
    </submittedName>
</protein>
<comment type="caution">
    <text evidence="1">The sequence shown here is derived from an EMBL/GenBank/DDBJ whole genome shotgun (WGS) entry which is preliminary data.</text>
</comment>
<dbReference type="OrthoDB" id="3250044at2759"/>